<reference evidence="1" key="1">
    <citation type="submission" date="2018-11" db="EMBL/GenBank/DDBJ databases">
        <authorList>
            <person name="Grassa J C."/>
        </authorList>
    </citation>
    <scope>NUCLEOTIDE SEQUENCE [LARGE SCALE GENOMIC DNA]</scope>
</reference>
<keyword evidence="2" id="KW-1185">Reference proteome</keyword>
<accession>A0A803QBU5</accession>
<dbReference type="AlphaFoldDB" id="A0A803QBU5"/>
<organism evidence="1 2">
    <name type="scientific">Cannabis sativa</name>
    <name type="common">Hemp</name>
    <name type="synonym">Marijuana</name>
    <dbReference type="NCBI Taxonomy" id="3483"/>
    <lineage>
        <taxon>Eukaryota</taxon>
        <taxon>Viridiplantae</taxon>
        <taxon>Streptophyta</taxon>
        <taxon>Embryophyta</taxon>
        <taxon>Tracheophyta</taxon>
        <taxon>Spermatophyta</taxon>
        <taxon>Magnoliopsida</taxon>
        <taxon>eudicotyledons</taxon>
        <taxon>Gunneridae</taxon>
        <taxon>Pentapetalae</taxon>
        <taxon>rosids</taxon>
        <taxon>fabids</taxon>
        <taxon>Rosales</taxon>
        <taxon>Cannabaceae</taxon>
        <taxon>Cannabis</taxon>
    </lineage>
</organism>
<protein>
    <submittedName>
        <fullName evidence="1">Uncharacterized protein</fullName>
    </submittedName>
</protein>
<name>A0A803QBU5_CANSA</name>
<dbReference type="EnsemblPlants" id="evm.model.08.619">
    <property type="protein sequence ID" value="cds.evm.model.08.619"/>
    <property type="gene ID" value="evm.TU.08.619"/>
</dbReference>
<dbReference type="Proteomes" id="UP000596661">
    <property type="component" value="Chromosome 8"/>
</dbReference>
<evidence type="ECO:0000313" key="2">
    <source>
        <dbReference type="Proteomes" id="UP000596661"/>
    </source>
</evidence>
<dbReference type="EMBL" id="UZAU01000689">
    <property type="status" value="NOT_ANNOTATED_CDS"/>
    <property type="molecule type" value="Genomic_DNA"/>
</dbReference>
<dbReference type="Gramene" id="evm.model.08.619">
    <property type="protein sequence ID" value="cds.evm.model.08.619"/>
    <property type="gene ID" value="evm.TU.08.619"/>
</dbReference>
<reference evidence="1" key="2">
    <citation type="submission" date="2021-03" db="UniProtKB">
        <authorList>
            <consortium name="EnsemblPlants"/>
        </authorList>
    </citation>
    <scope>IDENTIFICATION</scope>
</reference>
<proteinExistence type="predicted"/>
<evidence type="ECO:0000313" key="1">
    <source>
        <dbReference type="EnsemblPlants" id="cds.evm.model.08.619"/>
    </source>
</evidence>
<sequence>MKGSCKLISNGKDTDICNDPWVIHGGNFYPYPLNGRPKGLEKVANLLTDDGNWDIPKLNFLFDRETTNSGCGRRNQMGVSLQNLPT</sequence>